<accession>A0A1A8VVX9</accession>
<dbReference type="Pfam" id="PF05795">
    <property type="entry name" value="Plasmodium_Vir"/>
    <property type="match status" value="1"/>
</dbReference>
<dbReference type="Proteomes" id="UP000078560">
    <property type="component" value="Unassembled WGS sequence"/>
</dbReference>
<name>A0A1A8VVX9_PLAOA</name>
<feature type="transmembrane region" description="Helical" evidence="1">
    <location>
        <begin position="231"/>
        <end position="249"/>
    </location>
</feature>
<dbReference type="InterPro" id="IPR008780">
    <property type="entry name" value="Plasmodium_Vir"/>
</dbReference>
<reference evidence="2" key="1">
    <citation type="submission" date="2016-05" db="EMBL/GenBank/DDBJ databases">
        <authorList>
            <person name="Lavstsen T."/>
            <person name="Jespersen J.S."/>
        </authorList>
    </citation>
    <scope>NUCLEOTIDE SEQUENCE [LARGE SCALE GENOMIC DNA]</scope>
</reference>
<protein>
    <submittedName>
        <fullName evidence="2">PIR Superfamily Protein</fullName>
    </submittedName>
</protein>
<dbReference type="Proteomes" id="UP000078546">
    <property type="component" value="Unassembled WGS sequence"/>
</dbReference>
<dbReference type="EMBL" id="FLQU01000376">
    <property type="protein sequence ID" value="SBS84722.1"/>
    <property type="molecule type" value="Genomic_DNA"/>
</dbReference>
<reference evidence="4 5" key="2">
    <citation type="submission" date="2016-05" db="EMBL/GenBank/DDBJ databases">
        <authorList>
            <person name="Naeem Raeece"/>
        </authorList>
    </citation>
    <scope>NUCLEOTIDE SEQUENCE [LARGE SCALE GENOMIC DNA]</scope>
</reference>
<evidence type="ECO:0000313" key="3">
    <source>
        <dbReference type="EMBL" id="SBT01494.1"/>
    </source>
</evidence>
<evidence type="ECO:0000256" key="1">
    <source>
        <dbReference type="SAM" id="Phobius"/>
    </source>
</evidence>
<proteinExistence type="predicted"/>
<sequence>MGTDAEEDEEEDYIPGDNYYSTLSAFIKYEDEFNSIINGTSDTQEHNVNCAEISNDNFSSNDFSERCNRVARYLHYIKQKQDEDDGNRCRCLNYLLNTKTEFKIFSNKKCSELFIAYDAISEKLEKCKSTIGCIYQEDLEKINVLYDLNKSMKKLEKSIADKDEHIYSNAEDFAQHYRNAINNCPIDNTEGYCAELKGFQQYIYHFTKPENYTKASDILKTLIPNDGTSSIIVPCIITLGIPLFLYILYKFTPLGSWTNIQLQKKKKMWNNLSENEHNLDIPRHDQLNMKNSKFNIKYNSS</sequence>
<evidence type="ECO:0000313" key="2">
    <source>
        <dbReference type="EMBL" id="SBS84722.1"/>
    </source>
</evidence>
<evidence type="ECO:0000313" key="4">
    <source>
        <dbReference type="Proteomes" id="UP000078546"/>
    </source>
</evidence>
<dbReference type="AlphaFoldDB" id="A0A1A8VVX9"/>
<keyword evidence="1" id="KW-0472">Membrane</keyword>
<keyword evidence="1" id="KW-0812">Transmembrane</keyword>
<keyword evidence="1" id="KW-1133">Transmembrane helix</keyword>
<gene>
    <name evidence="3" type="ORF">POVCU1_067270</name>
    <name evidence="2" type="ORF">POVCU2_0027600</name>
</gene>
<evidence type="ECO:0000313" key="5">
    <source>
        <dbReference type="Proteomes" id="UP000078560"/>
    </source>
</evidence>
<dbReference type="EMBL" id="FLQV01002528">
    <property type="protein sequence ID" value="SBT01494.1"/>
    <property type="molecule type" value="Genomic_DNA"/>
</dbReference>
<organism evidence="2 5">
    <name type="scientific">Plasmodium ovale curtisi</name>
    <dbReference type="NCBI Taxonomy" id="864141"/>
    <lineage>
        <taxon>Eukaryota</taxon>
        <taxon>Sar</taxon>
        <taxon>Alveolata</taxon>
        <taxon>Apicomplexa</taxon>
        <taxon>Aconoidasida</taxon>
        <taxon>Haemosporida</taxon>
        <taxon>Plasmodiidae</taxon>
        <taxon>Plasmodium</taxon>
        <taxon>Plasmodium (Plasmodium)</taxon>
    </lineage>
</organism>